<sequence>MNRKKYIPSIILLLTITGFYSCKKLDLTPPDQLSTTVFWTSPGDADLALSGLYNTFYSNAGSGVDQFAPMWWENFSDNSYSQHSLAGAQEASVAGLSPTSNGFPNTTYYNCYRAIAAVNTFLVNVNKVLSGDKLNQYRGEAYFIRGFNYYYLAMTYGNVPLVLEDPFTIDYKSTKAKSPRAEILKQVELDWDSAIAYLPDVKYTTGHVIKAAAEGYMTRLFLYEKRWSEAAAMAKKIIDAGLFSLNPDYAGNFYKPAQTSSPEILFSIQFKAPAVPHGYSLNVLLIGPGWKDVQGTQSMIDEYETNDPRKTMTFFFPGDGAAQGWPYPGTTATPGVAEWVDGFYPTKKFIDPAVKNPVPGLLDDQDYVLLRYADVKLMYAEAQNEAVGADASVYQQVNDVRARPGVNMAALPAALSQDAMRQRIRHERRVELALEGQRYFDLRRWGIAKQTLNDFVQNPKHPELKTIYKDNNEFWPLPQPEIDLNKPALVQNDGY</sequence>
<proteinExistence type="inferred from homology"/>
<comment type="subcellular location">
    <subcellularLocation>
        <location evidence="1">Cell outer membrane</location>
    </subcellularLocation>
</comment>
<evidence type="ECO:0000256" key="3">
    <source>
        <dbReference type="ARBA" id="ARBA00022729"/>
    </source>
</evidence>
<dbReference type="OrthoDB" id="5694214at2"/>
<evidence type="ECO:0000256" key="1">
    <source>
        <dbReference type="ARBA" id="ARBA00004442"/>
    </source>
</evidence>
<dbReference type="InterPro" id="IPR011990">
    <property type="entry name" value="TPR-like_helical_dom_sf"/>
</dbReference>
<dbReference type="EMBL" id="LVXG01000082">
    <property type="protein sequence ID" value="OQP38902.1"/>
    <property type="molecule type" value="Genomic_DNA"/>
</dbReference>
<dbReference type="STRING" id="354355.SAMN05660816_02489"/>
<keyword evidence="5" id="KW-0998">Cell outer membrane</keyword>
<keyword evidence="9" id="KW-1185">Reference proteome</keyword>
<dbReference type="Pfam" id="PF07980">
    <property type="entry name" value="SusD_RagB"/>
    <property type="match status" value="1"/>
</dbReference>
<dbReference type="AlphaFoldDB" id="A0A1V9DYH2"/>
<gene>
    <name evidence="8" type="ORF">A4H97_19560</name>
</gene>
<accession>A0A1V9DYH2</accession>
<evidence type="ECO:0000259" key="6">
    <source>
        <dbReference type="Pfam" id="PF07980"/>
    </source>
</evidence>
<dbReference type="InterPro" id="IPR012944">
    <property type="entry name" value="SusD_RagB_dom"/>
</dbReference>
<dbReference type="GO" id="GO:0009279">
    <property type="term" value="C:cell outer membrane"/>
    <property type="evidence" value="ECO:0007669"/>
    <property type="project" value="UniProtKB-SubCell"/>
</dbReference>
<dbReference type="SUPFAM" id="SSF48452">
    <property type="entry name" value="TPR-like"/>
    <property type="match status" value="1"/>
</dbReference>
<keyword evidence="4" id="KW-0472">Membrane</keyword>
<feature type="domain" description="RagB/SusD" evidence="6">
    <location>
        <begin position="296"/>
        <end position="495"/>
    </location>
</feature>
<evidence type="ECO:0000259" key="7">
    <source>
        <dbReference type="Pfam" id="PF14322"/>
    </source>
</evidence>
<comment type="similarity">
    <text evidence="2">Belongs to the SusD family.</text>
</comment>
<protein>
    <recommendedName>
        <fullName evidence="10">Carbohydrate-binding protein SusD</fullName>
    </recommendedName>
</protein>
<evidence type="ECO:0000256" key="2">
    <source>
        <dbReference type="ARBA" id="ARBA00006275"/>
    </source>
</evidence>
<dbReference type="RefSeq" id="WP_081204916.1">
    <property type="nucleotide sequence ID" value="NZ_FOCZ01000004.1"/>
</dbReference>
<dbReference type="Proteomes" id="UP000192610">
    <property type="component" value="Unassembled WGS sequence"/>
</dbReference>
<dbReference type="Pfam" id="PF14322">
    <property type="entry name" value="SusD-like_3"/>
    <property type="match status" value="1"/>
</dbReference>
<keyword evidence="3" id="KW-0732">Signal</keyword>
<dbReference type="CDD" id="cd08977">
    <property type="entry name" value="SusD"/>
    <property type="match status" value="1"/>
</dbReference>
<feature type="domain" description="SusD-like N-terminal" evidence="7">
    <location>
        <begin position="73"/>
        <end position="222"/>
    </location>
</feature>
<organism evidence="8 9">
    <name type="scientific">Niastella yeongjuensis</name>
    <dbReference type="NCBI Taxonomy" id="354355"/>
    <lineage>
        <taxon>Bacteria</taxon>
        <taxon>Pseudomonadati</taxon>
        <taxon>Bacteroidota</taxon>
        <taxon>Chitinophagia</taxon>
        <taxon>Chitinophagales</taxon>
        <taxon>Chitinophagaceae</taxon>
        <taxon>Niastella</taxon>
    </lineage>
</organism>
<dbReference type="InterPro" id="IPR033985">
    <property type="entry name" value="SusD-like_N"/>
</dbReference>
<evidence type="ECO:0008006" key="10">
    <source>
        <dbReference type="Google" id="ProtNLM"/>
    </source>
</evidence>
<evidence type="ECO:0000256" key="5">
    <source>
        <dbReference type="ARBA" id="ARBA00023237"/>
    </source>
</evidence>
<evidence type="ECO:0000313" key="8">
    <source>
        <dbReference type="EMBL" id="OQP38902.1"/>
    </source>
</evidence>
<reference evidence="9" key="1">
    <citation type="submission" date="2016-04" db="EMBL/GenBank/DDBJ databases">
        <authorList>
            <person name="Chen L."/>
            <person name="Zhuang W."/>
            <person name="Wang G."/>
        </authorList>
    </citation>
    <scope>NUCLEOTIDE SEQUENCE [LARGE SCALE GENOMIC DNA]</scope>
    <source>
        <strain evidence="9">17621</strain>
    </source>
</reference>
<name>A0A1V9DYH2_9BACT</name>
<evidence type="ECO:0000256" key="4">
    <source>
        <dbReference type="ARBA" id="ARBA00023136"/>
    </source>
</evidence>
<dbReference type="PROSITE" id="PS51257">
    <property type="entry name" value="PROKAR_LIPOPROTEIN"/>
    <property type="match status" value="1"/>
</dbReference>
<comment type="caution">
    <text evidence="8">The sequence shown here is derived from an EMBL/GenBank/DDBJ whole genome shotgun (WGS) entry which is preliminary data.</text>
</comment>
<dbReference type="Gene3D" id="1.25.40.390">
    <property type="match status" value="1"/>
</dbReference>
<evidence type="ECO:0000313" key="9">
    <source>
        <dbReference type="Proteomes" id="UP000192610"/>
    </source>
</evidence>